<dbReference type="Pfam" id="PF02769">
    <property type="entry name" value="AIRS_C"/>
    <property type="match status" value="1"/>
</dbReference>
<dbReference type="Proteomes" id="UP000003100">
    <property type="component" value="Unassembled WGS sequence"/>
</dbReference>
<dbReference type="GO" id="GO:0051604">
    <property type="term" value="P:protein maturation"/>
    <property type="evidence" value="ECO:0007669"/>
    <property type="project" value="TreeGrafter"/>
</dbReference>
<dbReference type="Pfam" id="PF00586">
    <property type="entry name" value="AIRS"/>
    <property type="match status" value="1"/>
</dbReference>
<dbReference type="InterPro" id="IPR010918">
    <property type="entry name" value="PurM-like_C_dom"/>
</dbReference>
<evidence type="ECO:0000256" key="1">
    <source>
        <dbReference type="ARBA" id="ARBA00006243"/>
    </source>
</evidence>
<dbReference type="AlphaFoldDB" id="C0CMS4"/>
<dbReference type="InterPro" id="IPR016188">
    <property type="entry name" value="PurM-like_N"/>
</dbReference>
<reference evidence="4 5" key="1">
    <citation type="submission" date="2009-01" db="EMBL/GenBank/DDBJ databases">
        <authorList>
            <person name="Fulton L."/>
            <person name="Clifton S."/>
            <person name="Fulton B."/>
            <person name="Xu J."/>
            <person name="Minx P."/>
            <person name="Pepin K.H."/>
            <person name="Johnson M."/>
            <person name="Bhonagiri V."/>
            <person name="Nash W.E."/>
            <person name="Mardis E.R."/>
            <person name="Wilson R.K."/>
        </authorList>
    </citation>
    <scope>NUCLEOTIDE SEQUENCE [LARGE SCALE GENOMIC DNA]</scope>
    <source>
        <strain evidence="5">DSM 10507 / JCM 14656 / S5a33</strain>
    </source>
</reference>
<dbReference type="InterPro" id="IPR036676">
    <property type="entry name" value="PurM-like_C_sf"/>
</dbReference>
<dbReference type="eggNOG" id="COG0309">
    <property type="taxonomic scope" value="Bacteria"/>
</dbReference>
<evidence type="ECO:0000313" key="5">
    <source>
        <dbReference type="Proteomes" id="UP000003100"/>
    </source>
</evidence>
<feature type="domain" description="PurM-like C-terminal" evidence="3">
    <location>
        <begin position="152"/>
        <end position="302"/>
    </location>
</feature>
<dbReference type="GeneID" id="86820948"/>
<dbReference type="SUPFAM" id="SSF55326">
    <property type="entry name" value="PurM N-terminal domain-like"/>
    <property type="match status" value="1"/>
</dbReference>
<dbReference type="HOGENOM" id="CLU_041631_0_0_9"/>
<dbReference type="EMBL" id="ACBZ01000115">
    <property type="protein sequence ID" value="EEG48943.1"/>
    <property type="molecule type" value="Genomic_DNA"/>
</dbReference>
<dbReference type="CDD" id="cd06061">
    <property type="entry name" value="PurM-like1"/>
    <property type="match status" value="1"/>
</dbReference>
<dbReference type="Gene3D" id="3.90.650.10">
    <property type="entry name" value="PurM-like C-terminal domain"/>
    <property type="match status" value="1"/>
</dbReference>
<dbReference type="PANTHER" id="PTHR30303">
    <property type="entry name" value="HYDROGENASE ISOENZYMES FORMATION PROTEIN HYPE"/>
    <property type="match status" value="1"/>
</dbReference>
<comment type="similarity">
    <text evidence="1">Belongs to the HypE family.</text>
</comment>
<proteinExistence type="inferred from homology"/>
<comment type="caution">
    <text evidence="4">The sequence shown here is derived from an EMBL/GenBank/DDBJ whole genome shotgun (WGS) entry which is preliminary data.</text>
</comment>
<dbReference type="RefSeq" id="WP_005949277.1">
    <property type="nucleotide sequence ID" value="NZ_CP136423.1"/>
</dbReference>
<dbReference type="SUPFAM" id="SSF56042">
    <property type="entry name" value="PurM C-terminal domain-like"/>
    <property type="match status" value="1"/>
</dbReference>
<gene>
    <name evidence="4" type="ORF">RUMHYD_02162</name>
</gene>
<dbReference type="PANTHER" id="PTHR30303:SF4">
    <property type="entry name" value="HYDROGENASE EXPRESSION_FORMATION PROTEIN HYPE"/>
    <property type="match status" value="1"/>
</dbReference>
<accession>C0CMS4</accession>
<reference evidence="4 5" key="2">
    <citation type="submission" date="2009-02" db="EMBL/GenBank/DDBJ databases">
        <title>Draft genome sequence of Blautia hydrogenotrophica DSM 10507 (Ruminococcus hydrogenotrophicus DSM 10507).</title>
        <authorList>
            <person name="Sudarsanam P."/>
            <person name="Ley R."/>
            <person name="Guruge J."/>
            <person name="Turnbaugh P.J."/>
            <person name="Mahowald M."/>
            <person name="Liep D."/>
            <person name="Gordon J."/>
        </authorList>
    </citation>
    <scope>NUCLEOTIDE SEQUENCE [LARGE SCALE GENOMIC DNA]</scope>
    <source>
        <strain evidence="5">DSM 10507 / JCM 14656 / S5a33</strain>
    </source>
</reference>
<evidence type="ECO:0008006" key="6">
    <source>
        <dbReference type="Google" id="ProtNLM"/>
    </source>
</evidence>
<dbReference type="PATRIC" id="fig|476272.21.peg.1591"/>
<organism evidence="4 5">
    <name type="scientific">Blautia hydrogenotrophica (strain DSM 10507 / JCM 14656 / S5a33)</name>
    <name type="common">Ruminococcus hydrogenotrophicus</name>
    <dbReference type="NCBI Taxonomy" id="476272"/>
    <lineage>
        <taxon>Bacteria</taxon>
        <taxon>Bacillati</taxon>
        <taxon>Bacillota</taxon>
        <taxon>Clostridia</taxon>
        <taxon>Lachnospirales</taxon>
        <taxon>Lachnospiraceae</taxon>
        <taxon>Blautia</taxon>
    </lineage>
</organism>
<sequence>MKIGKLPEQVLVRSVIKKISHRRDEVLFGPGVGRDCAALKLAKDEIFVISSDPITGTVKDIGSHCIYITANDLAAAGAEPVAVMVTALLPPETEEKDLRGIVEDMEKTCAALDMEVIGGHTEVTDTVKQPLLSVTGVGKMKAGEALYEKKLKAGQDLVVTKWIGLEGTSIVAKERAQKLREVFAESFVRTAQNFDQYLSVLPESRIAMEHGVSVMHDITEGGVFGALWELAQGADVGLDVDLKKIPIRQETVEVCEQFGLNPYLLMSSGAMLIGTEQGEILVRKLQEAGIPGTVIGQAVEGSSRILRNGEEIRYLDRPQSDELYKIYQMEKTPASIGGE</sequence>
<dbReference type="Gene3D" id="3.30.1330.10">
    <property type="entry name" value="PurM-like, N-terminal domain"/>
    <property type="match status" value="1"/>
</dbReference>
<name>C0CMS4_BLAHS</name>
<evidence type="ECO:0000259" key="3">
    <source>
        <dbReference type="Pfam" id="PF02769"/>
    </source>
</evidence>
<evidence type="ECO:0000313" key="4">
    <source>
        <dbReference type="EMBL" id="EEG48943.1"/>
    </source>
</evidence>
<evidence type="ECO:0000259" key="2">
    <source>
        <dbReference type="Pfam" id="PF00586"/>
    </source>
</evidence>
<protein>
    <recommendedName>
        <fullName evidence="6">Hydrogenase maturation factor</fullName>
    </recommendedName>
</protein>
<dbReference type="InterPro" id="IPR036921">
    <property type="entry name" value="PurM-like_N_sf"/>
</dbReference>
<dbReference type="PIRSF" id="PIRSF005644">
    <property type="entry name" value="Hdrgns_mtr_HypE"/>
    <property type="match status" value="1"/>
</dbReference>
<feature type="domain" description="PurM-like N-terminal" evidence="2">
    <location>
        <begin position="33"/>
        <end position="140"/>
    </location>
</feature>
<keyword evidence="5" id="KW-1185">Reference proteome</keyword>
<dbReference type="InterPro" id="IPR011854">
    <property type="entry name" value="HypE"/>
</dbReference>